<dbReference type="EMBL" id="JAAGMQ010000264">
    <property type="protein sequence ID" value="NEC33362.1"/>
    <property type="molecule type" value="Genomic_DNA"/>
</dbReference>
<evidence type="ECO:0000256" key="5">
    <source>
        <dbReference type="ARBA" id="ARBA00022833"/>
    </source>
</evidence>
<evidence type="ECO:0000256" key="7">
    <source>
        <dbReference type="RuleBase" id="RU361277"/>
    </source>
</evidence>
<protein>
    <recommendedName>
        <fullName evidence="3">alcohol dehydrogenase</fullName>
        <ecNumber evidence="3">1.1.1.1</ecNumber>
    </recommendedName>
</protein>
<evidence type="ECO:0000313" key="9">
    <source>
        <dbReference type="EMBL" id="NEC33362.1"/>
    </source>
</evidence>
<dbReference type="SMART" id="SM00829">
    <property type="entry name" value="PKS_ER"/>
    <property type="match status" value="1"/>
</dbReference>
<dbReference type="SUPFAM" id="SSF50129">
    <property type="entry name" value="GroES-like"/>
    <property type="match status" value="1"/>
</dbReference>
<dbReference type="PROSITE" id="PS00059">
    <property type="entry name" value="ADH_ZINC"/>
    <property type="match status" value="1"/>
</dbReference>
<dbReference type="Pfam" id="PF00107">
    <property type="entry name" value="ADH_zinc_N"/>
    <property type="match status" value="1"/>
</dbReference>
<keyword evidence="6" id="KW-0560">Oxidoreductase</keyword>
<organism evidence="9 10">
    <name type="scientific">Streptomyces rubrogriseus</name>
    <dbReference type="NCBI Taxonomy" id="194673"/>
    <lineage>
        <taxon>Bacteria</taxon>
        <taxon>Bacillati</taxon>
        <taxon>Actinomycetota</taxon>
        <taxon>Actinomycetes</taxon>
        <taxon>Kitasatosporales</taxon>
        <taxon>Streptomycetaceae</taxon>
        <taxon>Streptomyces</taxon>
        <taxon>Streptomyces violaceoruber group</taxon>
    </lineage>
</organism>
<dbReference type="PANTHER" id="PTHR42940">
    <property type="entry name" value="ALCOHOL DEHYDROGENASE 1-RELATED"/>
    <property type="match status" value="1"/>
</dbReference>
<dbReference type="InterPro" id="IPR011032">
    <property type="entry name" value="GroES-like_sf"/>
</dbReference>
<dbReference type="InterPro" id="IPR002328">
    <property type="entry name" value="ADH_Zn_CS"/>
</dbReference>
<name>A0A6G3T9S1_9ACTN</name>
<reference evidence="9 10" key="1">
    <citation type="submission" date="2020-01" db="EMBL/GenBank/DDBJ databases">
        <title>Insect and environment-associated Actinomycetes.</title>
        <authorList>
            <person name="Currrie C."/>
            <person name="Chevrette M."/>
            <person name="Carlson C."/>
            <person name="Stubbendieck R."/>
            <person name="Wendt-Pienkowski E."/>
        </authorList>
    </citation>
    <scope>NUCLEOTIDE SEQUENCE [LARGE SCALE GENOMIC DNA]</scope>
    <source>
        <strain evidence="9 10">SID7739</strain>
    </source>
</reference>
<dbReference type="PANTHER" id="PTHR42940:SF7">
    <property type="entry name" value="ALCOHOL DEHYDROGENASE-LIKE N-TERMINAL DOMAIN-CONTAINING PROTEIN"/>
    <property type="match status" value="1"/>
</dbReference>
<accession>A0A6G3T9S1</accession>
<evidence type="ECO:0000256" key="2">
    <source>
        <dbReference type="ARBA" id="ARBA00008072"/>
    </source>
</evidence>
<comment type="caution">
    <text evidence="9">The sequence shown here is derived from an EMBL/GenBank/DDBJ whole genome shotgun (WGS) entry which is preliminary data.</text>
</comment>
<dbReference type="EC" id="1.1.1.1" evidence="3"/>
<evidence type="ECO:0000256" key="4">
    <source>
        <dbReference type="ARBA" id="ARBA00022723"/>
    </source>
</evidence>
<dbReference type="InterPro" id="IPR036291">
    <property type="entry name" value="NAD(P)-bd_dom_sf"/>
</dbReference>
<evidence type="ECO:0000259" key="8">
    <source>
        <dbReference type="SMART" id="SM00829"/>
    </source>
</evidence>
<dbReference type="Pfam" id="PF08240">
    <property type="entry name" value="ADH_N"/>
    <property type="match status" value="1"/>
</dbReference>
<dbReference type="GO" id="GO:0004022">
    <property type="term" value="F:alcohol dehydrogenase (NAD+) activity"/>
    <property type="evidence" value="ECO:0007669"/>
    <property type="project" value="UniProtKB-EC"/>
</dbReference>
<dbReference type="Gene3D" id="3.40.50.720">
    <property type="entry name" value="NAD(P)-binding Rossmann-like Domain"/>
    <property type="match status" value="1"/>
</dbReference>
<keyword evidence="4 7" id="KW-0479">Metal-binding</keyword>
<comment type="similarity">
    <text evidence="2 7">Belongs to the zinc-containing alcohol dehydrogenase family.</text>
</comment>
<dbReference type="Proteomes" id="UP000475666">
    <property type="component" value="Unassembled WGS sequence"/>
</dbReference>
<evidence type="ECO:0000313" key="10">
    <source>
        <dbReference type="Proteomes" id="UP000475666"/>
    </source>
</evidence>
<feature type="domain" description="Enoyl reductase (ER)" evidence="8">
    <location>
        <begin position="13"/>
        <end position="337"/>
    </location>
</feature>
<dbReference type="InterPro" id="IPR020843">
    <property type="entry name" value="ER"/>
</dbReference>
<keyword evidence="5 7" id="KW-0862">Zinc</keyword>
<dbReference type="GO" id="GO:0008270">
    <property type="term" value="F:zinc ion binding"/>
    <property type="evidence" value="ECO:0007669"/>
    <property type="project" value="InterPro"/>
</dbReference>
<evidence type="ECO:0000256" key="1">
    <source>
        <dbReference type="ARBA" id="ARBA00001947"/>
    </source>
</evidence>
<gene>
    <name evidence="9" type="ORF">G3I66_09235</name>
</gene>
<evidence type="ECO:0000256" key="3">
    <source>
        <dbReference type="ARBA" id="ARBA00013190"/>
    </source>
</evidence>
<dbReference type="Gene3D" id="3.90.180.10">
    <property type="entry name" value="Medium-chain alcohol dehydrogenases, catalytic domain"/>
    <property type="match status" value="1"/>
</dbReference>
<dbReference type="RefSeq" id="WP_164272575.1">
    <property type="nucleotide sequence ID" value="NZ_JAAGMQ010000264.1"/>
</dbReference>
<dbReference type="InterPro" id="IPR013149">
    <property type="entry name" value="ADH-like_C"/>
</dbReference>
<evidence type="ECO:0000256" key="6">
    <source>
        <dbReference type="ARBA" id="ARBA00023002"/>
    </source>
</evidence>
<proteinExistence type="inferred from homology"/>
<sequence>MSVYRVAEVAPDGGLRLAERELVEPPAGQVRIRVEACGICHSDGVAVHAHDAGTMNRVPGHEAVGRVDALGPGVTGWDVGDRVGVGFLGGHCGVCERCRQADFVGCTDQPYTGVHTDGGYAEVMYARQTALVSVPETMSALRVAPLLCAGFTVYQALARNVLGRDGAAPGDLVAVQGIGGLGHLGIQYARRLGLRVAAVARGTDKSDLAVRLGAHHYIDSTADDVAARLSDLGGARLVLATAAAGDLTPLLGGLAHGGKLVVVGVSPEPLRVTPRQLIFGAVEVSGSLTGTPAGNEHNLRFAEAQGIAPLTEHAVLADAARAYDRMLRGEARFRMVLTPS</sequence>
<dbReference type="AlphaFoldDB" id="A0A6G3T9S1"/>
<dbReference type="GO" id="GO:0005737">
    <property type="term" value="C:cytoplasm"/>
    <property type="evidence" value="ECO:0007669"/>
    <property type="project" value="TreeGrafter"/>
</dbReference>
<comment type="cofactor">
    <cofactor evidence="1 7">
        <name>Zn(2+)</name>
        <dbReference type="ChEBI" id="CHEBI:29105"/>
    </cofactor>
</comment>
<dbReference type="SUPFAM" id="SSF51735">
    <property type="entry name" value="NAD(P)-binding Rossmann-fold domains"/>
    <property type="match status" value="1"/>
</dbReference>
<dbReference type="InterPro" id="IPR013154">
    <property type="entry name" value="ADH-like_N"/>
</dbReference>